<proteinExistence type="predicted"/>
<accession>A0A9J6GAV5</accession>
<dbReference type="Proteomes" id="UP000821853">
    <property type="component" value="Chromosome 4"/>
</dbReference>
<evidence type="ECO:0000313" key="2">
    <source>
        <dbReference type="Proteomes" id="UP000821853"/>
    </source>
</evidence>
<protein>
    <submittedName>
        <fullName evidence="1">Uncharacterized protein</fullName>
    </submittedName>
</protein>
<keyword evidence="2" id="KW-1185">Reference proteome</keyword>
<reference evidence="1 2" key="1">
    <citation type="journal article" date="2020" name="Cell">
        <title>Large-Scale Comparative Analyses of Tick Genomes Elucidate Their Genetic Diversity and Vector Capacities.</title>
        <authorList>
            <consortium name="Tick Genome and Microbiome Consortium (TIGMIC)"/>
            <person name="Jia N."/>
            <person name="Wang J."/>
            <person name="Shi W."/>
            <person name="Du L."/>
            <person name="Sun Y."/>
            <person name="Zhan W."/>
            <person name="Jiang J.F."/>
            <person name="Wang Q."/>
            <person name="Zhang B."/>
            <person name="Ji P."/>
            <person name="Bell-Sakyi L."/>
            <person name="Cui X.M."/>
            <person name="Yuan T.T."/>
            <person name="Jiang B.G."/>
            <person name="Yang W.F."/>
            <person name="Lam T.T."/>
            <person name="Chang Q.C."/>
            <person name="Ding S.J."/>
            <person name="Wang X.J."/>
            <person name="Zhu J.G."/>
            <person name="Ruan X.D."/>
            <person name="Zhao L."/>
            <person name="Wei J.T."/>
            <person name="Ye R.Z."/>
            <person name="Que T.C."/>
            <person name="Du C.H."/>
            <person name="Zhou Y.H."/>
            <person name="Cheng J.X."/>
            <person name="Dai P.F."/>
            <person name="Guo W.B."/>
            <person name="Han X.H."/>
            <person name="Huang E.J."/>
            <person name="Li L.F."/>
            <person name="Wei W."/>
            <person name="Gao Y.C."/>
            <person name="Liu J.Z."/>
            <person name="Shao H.Z."/>
            <person name="Wang X."/>
            <person name="Wang C.C."/>
            <person name="Yang T.C."/>
            <person name="Huo Q.B."/>
            <person name="Li W."/>
            <person name="Chen H.Y."/>
            <person name="Chen S.E."/>
            <person name="Zhou L.G."/>
            <person name="Ni X.B."/>
            <person name="Tian J.H."/>
            <person name="Sheng Y."/>
            <person name="Liu T."/>
            <person name="Pan Y.S."/>
            <person name="Xia L.Y."/>
            <person name="Li J."/>
            <person name="Zhao F."/>
            <person name="Cao W.C."/>
        </authorList>
    </citation>
    <scope>NUCLEOTIDE SEQUENCE [LARGE SCALE GENOMIC DNA]</scope>
    <source>
        <strain evidence="1">HaeL-2018</strain>
    </source>
</reference>
<sequence length="107" mass="11993">MGRWCNGSVVEVGVAMRSVQDLMKLALDNSALWKARSELGADTKKVMEAWDPAEKNTLRFEARSFYLAYGKALPKTLPLANKVIKHAIFLALDYNCIEREVFSALPC</sequence>
<comment type="caution">
    <text evidence="1">The sequence shown here is derived from an EMBL/GenBank/DDBJ whole genome shotgun (WGS) entry which is preliminary data.</text>
</comment>
<organism evidence="1 2">
    <name type="scientific">Haemaphysalis longicornis</name>
    <name type="common">Bush tick</name>
    <dbReference type="NCBI Taxonomy" id="44386"/>
    <lineage>
        <taxon>Eukaryota</taxon>
        <taxon>Metazoa</taxon>
        <taxon>Ecdysozoa</taxon>
        <taxon>Arthropoda</taxon>
        <taxon>Chelicerata</taxon>
        <taxon>Arachnida</taxon>
        <taxon>Acari</taxon>
        <taxon>Parasitiformes</taxon>
        <taxon>Ixodida</taxon>
        <taxon>Ixodoidea</taxon>
        <taxon>Ixodidae</taxon>
        <taxon>Haemaphysalinae</taxon>
        <taxon>Haemaphysalis</taxon>
    </lineage>
</organism>
<dbReference type="AlphaFoldDB" id="A0A9J6GAV5"/>
<dbReference type="VEuPathDB" id="VectorBase:HLOH_053405"/>
<dbReference type="EMBL" id="JABSTR010000006">
    <property type="protein sequence ID" value="KAH9372315.1"/>
    <property type="molecule type" value="Genomic_DNA"/>
</dbReference>
<gene>
    <name evidence="1" type="ORF">HPB48_022833</name>
</gene>
<evidence type="ECO:0000313" key="1">
    <source>
        <dbReference type="EMBL" id="KAH9372315.1"/>
    </source>
</evidence>
<name>A0A9J6GAV5_HAELO</name>